<feature type="region of interest" description="Disordered" evidence="1">
    <location>
        <begin position="22"/>
        <end position="42"/>
    </location>
</feature>
<sequence>MSRPQTSRAQLQAALARLEGAGRDLEEARQQAREEAKREAGNAAELRWELRAQQQQELARLRVAQEQQTSKPSA</sequence>
<geneLocation type="plasmid" evidence="2 3">
    <name>unnamed2</name>
</geneLocation>
<protein>
    <submittedName>
        <fullName evidence="2">Uncharacterized protein</fullName>
    </submittedName>
</protein>
<dbReference type="AlphaFoldDB" id="A0AAQ0C242"/>
<proteinExistence type="predicted"/>
<gene>
    <name evidence="2" type="ORF">GKQ51_23460</name>
</gene>
<reference evidence="2 3" key="1">
    <citation type="submission" date="2020-12" db="EMBL/GenBank/DDBJ databases">
        <title>Genomic Analysis and Response surface optimization of nitrogen-fixing conditions for A. chroococcum strain HR1, Isolation from rhizosphere soil.</title>
        <authorList>
            <person name="Li J."/>
            <person name="Yang H."/>
            <person name="Liu H."/>
            <person name="Wang C."/>
            <person name="Tian Y."/>
            <person name="Lu X.Y."/>
        </authorList>
    </citation>
    <scope>NUCLEOTIDE SEQUENCE [LARGE SCALE GENOMIC DNA]</scope>
    <source>
        <strain evidence="2 3">HR1</strain>
        <plasmid evidence="2 3">unnamed2</plasmid>
    </source>
</reference>
<name>A0AAQ0C242_9GAMM</name>
<dbReference type="EMBL" id="CP066312">
    <property type="protein sequence ID" value="QQE91320.1"/>
    <property type="molecule type" value="Genomic_DNA"/>
</dbReference>
<dbReference type="RefSeq" id="WP_198868253.1">
    <property type="nucleotide sequence ID" value="NZ_CP066312.1"/>
</dbReference>
<dbReference type="Proteomes" id="UP000596192">
    <property type="component" value="Plasmid unnamed2"/>
</dbReference>
<organism evidence="2 3">
    <name type="scientific">Azotobacter chroococcum</name>
    <dbReference type="NCBI Taxonomy" id="353"/>
    <lineage>
        <taxon>Bacteria</taxon>
        <taxon>Pseudomonadati</taxon>
        <taxon>Pseudomonadota</taxon>
        <taxon>Gammaproteobacteria</taxon>
        <taxon>Pseudomonadales</taxon>
        <taxon>Pseudomonadaceae</taxon>
        <taxon>Azotobacter</taxon>
    </lineage>
</organism>
<evidence type="ECO:0000313" key="2">
    <source>
        <dbReference type="EMBL" id="QQE91320.1"/>
    </source>
</evidence>
<accession>A0AAQ0C242</accession>
<keyword evidence="2" id="KW-0614">Plasmid</keyword>
<evidence type="ECO:0000313" key="3">
    <source>
        <dbReference type="Proteomes" id="UP000596192"/>
    </source>
</evidence>
<evidence type="ECO:0000256" key="1">
    <source>
        <dbReference type="SAM" id="MobiDB-lite"/>
    </source>
</evidence>